<evidence type="ECO:0000313" key="1">
    <source>
        <dbReference type="EMBL" id="QBR90974.1"/>
    </source>
</evidence>
<gene>
    <name evidence="1" type="ORF">EXE57_00830</name>
</gene>
<keyword evidence="2" id="KW-1185">Reference proteome</keyword>
<dbReference type="OrthoDB" id="7837405at2"/>
<protein>
    <submittedName>
        <fullName evidence="1">Uncharacterized protein</fullName>
    </submittedName>
</protein>
<dbReference type="Gene3D" id="3.40.50.300">
    <property type="entry name" value="P-loop containing nucleotide triphosphate hydrolases"/>
    <property type="match status" value="1"/>
</dbReference>
<dbReference type="SUPFAM" id="SSF52540">
    <property type="entry name" value="P-loop containing nucleoside triphosphate hydrolases"/>
    <property type="match status" value="1"/>
</dbReference>
<name>A0A4P7GGX0_9ACTN</name>
<dbReference type="InterPro" id="IPR027417">
    <property type="entry name" value="P-loop_NTPase"/>
</dbReference>
<dbReference type="EMBL" id="CP038267">
    <property type="protein sequence ID" value="QBR90974.1"/>
    <property type="molecule type" value="Genomic_DNA"/>
</dbReference>
<dbReference type="AlphaFoldDB" id="A0A4P7GGX0"/>
<proteinExistence type="predicted"/>
<evidence type="ECO:0000313" key="2">
    <source>
        <dbReference type="Proteomes" id="UP000294894"/>
    </source>
</evidence>
<dbReference type="RefSeq" id="WP_135073112.1">
    <property type="nucleotide sequence ID" value="NZ_CP038267.1"/>
</dbReference>
<sequence length="189" mass="20610">MPRLIHLNGLPGSGKSTLGRAWVEAHDGSLLVDPDLLLTSIGGWRERFFALIPTARALAVSLVSTHLTGSSDVVLCQLATAPGEIEPYERAARDHGADVVEVLLTCDPELLLARRSARAGDTAHGIRHDLDAVIEEHGGEQLLRRIQSHFQAYASLRDQAHRLLVRDEPVAETLRRLEELLDPGCPKTG</sequence>
<organism evidence="1 2">
    <name type="scientific">Nocardioides euryhalodurans</name>
    <dbReference type="NCBI Taxonomy" id="2518370"/>
    <lineage>
        <taxon>Bacteria</taxon>
        <taxon>Bacillati</taxon>
        <taxon>Actinomycetota</taxon>
        <taxon>Actinomycetes</taxon>
        <taxon>Propionibacteriales</taxon>
        <taxon>Nocardioidaceae</taxon>
        <taxon>Nocardioides</taxon>
    </lineage>
</organism>
<dbReference type="KEGG" id="noy:EXE57_00830"/>
<dbReference type="Proteomes" id="UP000294894">
    <property type="component" value="Chromosome"/>
</dbReference>
<accession>A0A4P7GGX0</accession>
<reference evidence="1 2" key="1">
    <citation type="submission" date="2019-03" db="EMBL/GenBank/DDBJ databases">
        <title>Three New Species of Nocardioides, Nocardioides euryhalodurans sp. nov., Nocardioides seonyuensis sp. nov. and Nocardioides eburneoflavus sp. nov., Iolated from Soil.</title>
        <authorList>
            <person name="Roh S.G."/>
            <person name="Lee C."/>
            <person name="Kim M.-K."/>
            <person name="Kim S.B."/>
        </authorList>
    </citation>
    <scope>NUCLEOTIDE SEQUENCE [LARGE SCALE GENOMIC DNA]</scope>
    <source>
        <strain evidence="1 2">MMS17-SY117</strain>
    </source>
</reference>
<dbReference type="Pfam" id="PF13671">
    <property type="entry name" value="AAA_33"/>
    <property type="match status" value="1"/>
</dbReference>